<dbReference type="STRING" id="42157.A0A182EB22"/>
<dbReference type="InterPro" id="IPR001478">
    <property type="entry name" value="PDZ"/>
</dbReference>
<dbReference type="SMART" id="SM00228">
    <property type="entry name" value="PDZ"/>
    <property type="match status" value="1"/>
</dbReference>
<evidence type="ECO:0000256" key="1">
    <source>
        <dbReference type="SAM" id="MobiDB-lite"/>
    </source>
</evidence>
<evidence type="ECO:0000313" key="5">
    <source>
        <dbReference type="WBParaSite" id="nOo.2.0.1.t05252-RA"/>
    </source>
</evidence>
<keyword evidence="4" id="KW-1185">Reference proteome</keyword>
<evidence type="ECO:0000313" key="4">
    <source>
        <dbReference type="Proteomes" id="UP000271087"/>
    </source>
</evidence>
<dbReference type="PROSITE" id="PS50106">
    <property type="entry name" value="PDZ"/>
    <property type="match status" value="1"/>
</dbReference>
<evidence type="ECO:0000259" key="2">
    <source>
        <dbReference type="PROSITE" id="PS50106"/>
    </source>
</evidence>
<proteinExistence type="predicted"/>
<accession>A0A182EB22</accession>
<dbReference type="Proteomes" id="UP000271087">
    <property type="component" value="Unassembled WGS sequence"/>
</dbReference>
<feature type="region of interest" description="Disordered" evidence="1">
    <location>
        <begin position="398"/>
        <end position="422"/>
    </location>
</feature>
<evidence type="ECO:0000313" key="3">
    <source>
        <dbReference type="EMBL" id="VDK76630.1"/>
    </source>
</evidence>
<gene>
    <name evidence="3" type="ORF">NOO_LOCUS5252</name>
</gene>
<sequence>MTKKKTNNPLPICPHELLDKKTLLKCFGCKIFETLLSFILKPRSAGRIRIGDQILAINQHFLHSLSSTEKSQTQSNLSNAFTNETIGNRRLKQRKRERRSTTALDLSLAQRDDDTCEVPGQITIWKSDIENVAAVSWSSLPSSSSSSSLSSSVFPTLVDRYENLIENTGDEEVCKELENYSTIIVTLLRQSPHMVLRSDWTQVEIIHLPNIPGVGLGFSIVGSTSSGVIVKTILPGSVAAKDKRLCPGDHILKIRGVSVHGMNPQQIAMLLRRQDVMVELVVGRPALYSDRSKDTENMYYDTTIIQHLFFIPFPGCWTMPTRDVLCRESFEEQIRKHSVLMPSGSNLLDVEGCENLNNNKNNKNNNNDDIATTINKSISILAKDPGPSQTVSAVIELTDSRQMQDDGTEPKNNEGIYENSAK</sequence>
<dbReference type="PANTHER" id="PTHR19964:SF92">
    <property type="entry name" value="PATJ HOMOLOG"/>
    <property type="match status" value="1"/>
</dbReference>
<dbReference type="SUPFAM" id="SSF50156">
    <property type="entry name" value="PDZ domain-like"/>
    <property type="match status" value="1"/>
</dbReference>
<dbReference type="OrthoDB" id="6022242at2759"/>
<feature type="compositionally biased region" description="Basic and acidic residues" evidence="1">
    <location>
        <begin position="398"/>
        <end position="412"/>
    </location>
</feature>
<reference evidence="3 4" key="2">
    <citation type="submission" date="2018-08" db="EMBL/GenBank/DDBJ databases">
        <authorList>
            <person name="Laetsch R D."/>
            <person name="Stevens L."/>
            <person name="Kumar S."/>
            <person name="Blaxter L. M."/>
        </authorList>
    </citation>
    <scope>NUCLEOTIDE SEQUENCE [LARGE SCALE GENOMIC DNA]</scope>
</reference>
<dbReference type="InterPro" id="IPR051342">
    <property type="entry name" value="PDZ_scaffold"/>
</dbReference>
<dbReference type="WBParaSite" id="nOo.2.0.1.t05252-RA">
    <property type="protein sequence ID" value="nOo.2.0.1.t05252-RA"/>
    <property type="gene ID" value="nOo.2.0.1.g05252"/>
</dbReference>
<dbReference type="Pfam" id="PF00595">
    <property type="entry name" value="PDZ"/>
    <property type="match status" value="1"/>
</dbReference>
<dbReference type="Gene3D" id="2.30.42.10">
    <property type="match status" value="1"/>
</dbReference>
<organism evidence="5">
    <name type="scientific">Onchocerca ochengi</name>
    <name type="common">Filarial nematode worm</name>
    <dbReference type="NCBI Taxonomy" id="42157"/>
    <lineage>
        <taxon>Eukaryota</taxon>
        <taxon>Metazoa</taxon>
        <taxon>Ecdysozoa</taxon>
        <taxon>Nematoda</taxon>
        <taxon>Chromadorea</taxon>
        <taxon>Rhabditida</taxon>
        <taxon>Spirurina</taxon>
        <taxon>Spiruromorpha</taxon>
        <taxon>Filarioidea</taxon>
        <taxon>Onchocercidae</taxon>
        <taxon>Onchocerca</taxon>
    </lineage>
</organism>
<protein>
    <submittedName>
        <fullName evidence="5">PDZ domain-containing protein</fullName>
    </submittedName>
</protein>
<dbReference type="AlphaFoldDB" id="A0A182EB22"/>
<feature type="domain" description="PDZ" evidence="2">
    <location>
        <begin position="205"/>
        <end position="286"/>
    </location>
</feature>
<dbReference type="PANTHER" id="PTHR19964">
    <property type="entry name" value="MULTIPLE PDZ DOMAIN PROTEIN"/>
    <property type="match status" value="1"/>
</dbReference>
<dbReference type="EMBL" id="UYRW01001354">
    <property type="protein sequence ID" value="VDK76630.1"/>
    <property type="molecule type" value="Genomic_DNA"/>
</dbReference>
<reference evidence="5" key="1">
    <citation type="submission" date="2016-06" db="UniProtKB">
        <authorList>
            <consortium name="WormBaseParasite"/>
        </authorList>
    </citation>
    <scope>IDENTIFICATION</scope>
</reference>
<name>A0A182EB22_ONCOC</name>
<dbReference type="InterPro" id="IPR036034">
    <property type="entry name" value="PDZ_sf"/>
</dbReference>